<gene>
    <name evidence="2" type="ORF">C799_02656</name>
</gene>
<evidence type="ECO:0000313" key="3">
    <source>
        <dbReference type="Proteomes" id="UP000014207"/>
    </source>
</evidence>
<accession>R9HI11</accession>
<dbReference type="InterPro" id="IPR029018">
    <property type="entry name" value="Hex-like_dom2"/>
</dbReference>
<evidence type="ECO:0008006" key="4">
    <source>
        <dbReference type="Google" id="ProtNLM"/>
    </source>
</evidence>
<sequence>MGIKSYVKNIVIMSILLAGYCVTTVSAKDISFLRGGNINYMLVTDKDAAVVHSALQMFADDVCMVLNAKVRHTDASTAQLLIATLPRQSQDPLAKKPQGFRIEERSGKLYVTGADAQGTAYGIMELSRLMGVSPWTWWADSKPVQRKCWMIPDRYYDEQSPAVEYRGIFINDEDSGFCPWSWKTYDPSTVKGRIGPKTHERVFQLMLRLRANVFWPAMHACSVPFYLTVGNREMADRYGIIIGTSHCEPMLRNTNGEWSKSGKGEYNFITNRDSVLRFWEERVLETAYSGSFYTLGMRGIHDTGMLGVEENNISEQRNALQQVICAQRTLLQRHIKADVSHVLQVFIPYKEVLPIYKAGLEVPDDVTLMWCDDNYGYIRHLPTACEQRRSGGNGVYYHFSYWGRPQSHTWLPSTSPALVQVELERAYRHGVRKIWVFNVGDIKPNEFLTEYGLELAWNYKVLTDRNSNQFMQRWLCREFGEEAGEQLLPVMQVYYDLSYHRRAEMLGNTRVEEKNPAYKQVSDLPWTDGEICAFLERCRWMEHEVLRIKNTATVRRNAAAYFELVEYPCLSYAAMARKMLTAQLARHGKASWQEAVRGHRDIFRLTEEYHGILDGKWNYMMGFWKGHSMFKTVDTTHVFTTVPNASGSKSMVLTPKDGTFGSASYLVEGLGYSKHALALAKGDDFTIVLPASVDSLHLTLAFVPGHPVDSDKLEVRINVEGVSCRFLQYQTQGRSEEWKRNIECNQAYSTFVLPPSPKKRRMTITAITEAVLLDEIEVTACRYLSIN</sequence>
<protein>
    <recommendedName>
        <fullName evidence="4">Gylcosyl hydrolase 115 C-terminal domain-containing protein</fullName>
    </recommendedName>
</protein>
<dbReference type="Gene3D" id="3.20.20.520">
    <property type="entry name" value="Glycosyl hydrolase family 115"/>
    <property type="match status" value="1"/>
</dbReference>
<dbReference type="PATRIC" id="fig|1235785.3.peg.2669"/>
<comment type="caution">
    <text evidence="2">The sequence shown here is derived from an EMBL/GenBank/DDBJ whole genome shotgun (WGS) entry which is preliminary data.</text>
</comment>
<dbReference type="EMBL" id="ASSM01000009">
    <property type="protein sequence ID" value="EOS00805.1"/>
    <property type="molecule type" value="Genomic_DNA"/>
</dbReference>
<dbReference type="InterPro" id="IPR042301">
    <property type="entry name" value="GH115_sf"/>
</dbReference>
<dbReference type="InterPro" id="IPR031924">
    <property type="entry name" value="GH115"/>
</dbReference>
<dbReference type="Proteomes" id="UP000014207">
    <property type="component" value="Unassembled WGS sequence"/>
</dbReference>
<reference evidence="2 3" key="1">
    <citation type="submission" date="2013-04" db="EMBL/GenBank/DDBJ databases">
        <title>The Genome Sequence of Bacteroides thetaiotaomicron dnLKV9.</title>
        <authorList>
            <consortium name="The Broad Institute Genomics Platform"/>
            <consortium name="The Broad Institute Genome Sequencing Center for Infectious Disease"/>
            <person name="Earl A."/>
            <person name="Xavier R."/>
            <person name="Kuhn K."/>
            <person name="Stappenbeck T."/>
            <person name="Walker B."/>
            <person name="Young S."/>
            <person name="Zeng Q."/>
            <person name="Gargeya S."/>
            <person name="Fitzgerald M."/>
            <person name="Haas B."/>
            <person name="Abouelleil A."/>
            <person name="Allen A.W."/>
            <person name="Alvarado L."/>
            <person name="Arachchi H.M."/>
            <person name="Berlin A.M."/>
            <person name="Chapman S.B."/>
            <person name="Gainer-Dewar J."/>
            <person name="Goldberg J."/>
            <person name="Griggs A."/>
            <person name="Gujja S."/>
            <person name="Hansen M."/>
            <person name="Howarth C."/>
            <person name="Imamovic A."/>
            <person name="Ireland A."/>
            <person name="Larimer J."/>
            <person name="McCowan C."/>
            <person name="Murphy C."/>
            <person name="Pearson M."/>
            <person name="Poon T.W."/>
            <person name="Priest M."/>
            <person name="Roberts A."/>
            <person name="Saif S."/>
            <person name="Shea T."/>
            <person name="Sisk P."/>
            <person name="Sykes S."/>
            <person name="Wortman J."/>
            <person name="Nusbaum C."/>
            <person name="Birren B."/>
        </authorList>
    </citation>
    <scope>NUCLEOTIDE SEQUENCE [LARGE SCALE GENOMIC DNA]</scope>
    <source>
        <strain evidence="3">dnLKV9</strain>
    </source>
</reference>
<dbReference type="HOGENOM" id="CLU_004852_0_0_10"/>
<dbReference type="GO" id="GO:0016787">
    <property type="term" value="F:hydrolase activity"/>
    <property type="evidence" value="ECO:0007669"/>
    <property type="project" value="UniProtKB-KW"/>
</dbReference>
<dbReference type="GO" id="GO:0005975">
    <property type="term" value="P:carbohydrate metabolic process"/>
    <property type="evidence" value="ECO:0007669"/>
    <property type="project" value="UniProtKB-ARBA"/>
</dbReference>
<dbReference type="SUPFAM" id="SSF55545">
    <property type="entry name" value="beta-N-acetylhexosaminidase-like domain"/>
    <property type="match status" value="1"/>
</dbReference>
<dbReference type="Gene3D" id="3.30.379.10">
    <property type="entry name" value="Chitobiase/beta-hexosaminidase domain 2-like"/>
    <property type="match status" value="1"/>
</dbReference>
<evidence type="ECO:0000313" key="2">
    <source>
        <dbReference type="EMBL" id="EOS00805.1"/>
    </source>
</evidence>
<dbReference type="PANTHER" id="PTHR37842:SF2">
    <property type="entry name" value="GYLCOSYL HYDROLASE 115 C-TERMINAL DOMAIN-CONTAINING PROTEIN"/>
    <property type="match status" value="1"/>
</dbReference>
<evidence type="ECO:0000256" key="1">
    <source>
        <dbReference type="ARBA" id="ARBA00022801"/>
    </source>
</evidence>
<name>R9HI11_BACT4</name>
<organism evidence="2 3">
    <name type="scientific">Bacteroides thetaiotaomicron dnLKV9</name>
    <dbReference type="NCBI Taxonomy" id="1235785"/>
    <lineage>
        <taxon>Bacteria</taxon>
        <taxon>Pseudomonadati</taxon>
        <taxon>Bacteroidota</taxon>
        <taxon>Bacteroidia</taxon>
        <taxon>Bacteroidales</taxon>
        <taxon>Bacteroidaceae</taxon>
        <taxon>Bacteroides</taxon>
    </lineage>
</organism>
<proteinExistence type="predicted"/>
<dbReference type="PANTHER" id="PTHR37842">
    <property type="match status" value="1"/>
</dbReference>
<keyword evidence="1" id="KW-0378">Hydrolase</keyword>
<dbReference type="Gene3D" id="1.20.58.2150">
    <property type="match status" value="1"/>
</dbReference>
<dbReference type="Pfam" id="PF15979">
    <property type="entry name" value="Glyco_hydro_115"/>
    <property type="match status" value="1"/>
</dbReference>
<dbReference type="RefSeq" id="WP_016268570.1">
    <property type="nucleotide sequence ID" value="NZ_KE159459.1"/>
</dbReference>
<dbReference type="AlphaFoldDB" id="R9HI11"/>